<proteinExistence type="predicted"/>
<feature type="modified residue" description="Glycine radical" evidence="2">
    <location>
        <position position="12"/>
    </location>
</feature>
<evidence type="ECO:0000256" key="2">
    <source>
        <dbReference type="PROSITE-ProRule" id="PRU00493"/>
    </source>
</evidence>
<gene>
    <name evidence="4" type="ORF">DORLON_01529</name>
</gene>
<sequence>MKMVSCLIRVAGYMAYFTELGKDVQDEIIARTEQESLYGCSVG</sequence>
<evidence type="ECO:0000313" key="4">
    <source>
        <dbReference type="EMBL" id="EDM63209.1"/>
    </source>
</evidence>
<dbReference type="SUPFAM" id="SSF51998">
    <property type="entry name" value="PFL-like glycyl radical enzymes"/>
    <property type="match status" value="1"/>
</dbReference>
<accession>A6BGV6</accession>
<dbReference type="GO" id="GO:0003824">
    <property type="term" value="F:catalytic activity"/>
    <property type="evidence" value="ECO:0007669"/>
    <property type="project" value="InterPro"/>
</dbReference>
<reference evidence="4 5" key="1">
    <citation type="submission" date="2007-03" db="EMBL/GenBank/DDBJ databases">
        <authorList>
            <person name="Fulton L."/>
            <person name="Clifton S."/>
            <person name="Fulton B."/>
            <person name="Xu J."/>
            <person name="Minx P."/>
            <person name="Pepin K.H."/>
            <person name="Johnson M."/>
            <person name="Thiruvilangam P."/>
            <person name="Bhonagiri V."/>
            <person name="Nash W.E."/>
            <person name="Mardis E.R."/>
            <person name="Wilson R.K."/>
        </authorList>
    </citation>
    <scope>NUCLEOTIDE SEQUENCE [LARGE SCALE GENOMIC DNA]</scope>
    <source>
        <strain evidence="4 5">DSM 13814</strain>
    </source>
</reference>
<evidence type="ECO:0000256" key="1">
    <source>
        <dbReference type="ARBA" id="ARBA00022818"/>
    </source>
</evidence>
<organism evidence="4 5">
    <name type="scientific">Dorea longicatena DSM 13814</name>
    <dbReference type="NCBI Taxonomy" id="411462"/>
    <lineage>
        <taxon>Bacteria</taxon>
        <taxon>Bacillati</taxon>
        <taxon>Bacillota</taxon>
        <taxon>Clostridia</taxon>
        <taxon>Lachnospirales</taxon>
        <taxon>Lachnospiraceae</taxon>
        <taxon>Dorea</taxon>
    </lineage>
</organism>
<comment type="caution">
    <text evidence="4">The sequence shown here is derived from an EMBL/GenBank/DDBJ whole genome shotgun (WGS) entry which is preliminary data.</text>
</comment>
<dbReference type="EMBL" id="AAXB02000006">
    <property type="protein sequence ID" value="EDM63209.1"/>
    <property type="molecule type" value="Genomic_DNA"/>
</dbReference>
<evidence type="ECO:0000259" key="3">
    <source>
        <dbReference type="PROSITE" id="PS51149"/>
    </source>
</evidence>
<dbReference type="InterPro" id="IPR001150">
    <property type="entry name" value="Gly_radical"/>
</dbReference>
<reference evidence="4 5" key="2">
    <citation type="submission" date="2007-04" db="EMBL/GenBank/DDBJ databases">
        <title>Draft genome sequence of Dorea longicatena (DSM 13814).</title>
        <authorList>
            <person name="Sudarsanam P."/>
            <person name="Ley R."/>
            <person name="Guruge J."/>
            <person name="Turnbaugh P.J."/>
            <person name="Mahowald M."/>
            <person name="Liep D."/>
            <person name="Gordon J."/>
        </authorList>
    </citation>
    <scope>NUCLEOTIDE SEQUENCE [LARGE SCALE GENOMIC DNA]</scope>
    <source>
        <strain evidence="4 5">DSM 13814</strain>
    </source>
</reference>
<protein>
    <recommendedName>
        <fullName evidence="3">Glycine radical domain-containing protein</fullName>
    </recommendedName>
</protein>
<keyword evidence="1 2" id="KW-0556">Organic radical</keyword>
<dbReference type="Proteomes" id="UP000004016">
    <property type="component" value="Unassembled WGS sequence"/>
</dbReference>
<feature type="domain" description="Glycine radical" evidence="3">
    <location>
        <begin position="1"/>
        <end position="37"/>
    </location>
</feature>
<evidence type="ECO:0000313" key="5">
    <source>
        <dbReference type="Proteomes" id="UP000004016"/>
    </source>
</evidence>
<dbReference type="HOGENOM" id="CLU_3232791_0_0_9"/>
<dbReference type="Gene3D" id="3.20.70.20">
    <property type="match status" value="1"/>
</dbReference>
<name>A6BGV6_9FIRM</name>
<dbReference type="AlphaFoldDB" id="A6BGV6"/>
<dbReference type="PROSITE" id="PS51149">
    <property type="entry name" value="GLY_RADICAL_2"/>
    <property type="match status" value="1"/>
</dbReference>